<evidence type="ECO:0000256" key="7">
    <source>
        <dbReference type="ARBA" id="ARBA00049145"/>
    </source>
</evidence>
<feature type="domain" description="Plant heme peroxidase family profile" evidence="11">
    <location>
        <begin position="147"/>
        <end position="424"/>
    </location>
</feature>
<dbReference type="PROSITE" id="PS50873">
    <property type="entry name" value="PEROXIDASE_4"/>
    <property type="match status" value="1"/>
</dbReference>
<dbReference type="NCBIfam" id="NF011635">
    <property type="entry name" value="PRK15061.1"/>
    <property type="match status" value="1"/>
</dbReference>
<comment type="caution">
    <text evidence="12">The sequence shown here is derived from an EMBL/GenBank/DDBJ whole genome shotgun (WGS) entry which is preliminary data.</text>
</comment>
<dbReference type="InterPro" id="IPR010255">
    <property type="entry name" value="Haem_peroxidase_sf"/>
</dbReference>
<comment type="catalytic activity">
    <reaction evidence="8 9">
        <text>H2O2 + AH2 = A + 2 H2O</text>
        <dbReference type="Rhea" id="RHEA:30275"/>
        <dbReference type="ChEBI" id="CHEBI:13193"/>
        <dbReference type="ChEBI" id="CHEBI:15377"/>
        <dbReference type="ChEBI" id="CHEBI:16240"/>
        <dbReference type="ChEBI" id="CHEBI:17499"/>
        <dbReference type="EC" id="1.11.1.21"/>
    </reaction>
</comment>
<comment type="catalytic activity">
    <reaction evidence="7 8 9">
        <text>2 H2O2 = O2 + 2 H2O</text>
        <dbReference type="Rhea" id="RHEA:20309"/>
        <dbReference type="ChEBI" id="CHEBI:15377"/>
        <dbReference type="ChEBI" id="CHEBI:15379"/>
        <dbReference type="ChEBI" id="CHEBI:16240"/>
        <dbReference type="EC" id="1.11.1.21"/>
    </reaction>
</comment>
<comment type="caution">
    <text evidence="8">Lacks conserved residue(s) required for the propagation of feature annotation.</text>
</comment>
<dbReference type="PANTHER" id="PTHR30555">
    <property type="entry name" value="HYDROPEROXIDASE I, BIFUNCTIONAL CATALASE-PEROXIDASE"/>
    <property type="match status" value="1"/>
</dbReference>
<reference evidence="12 13" key="1">
    <citation type="journal article" date="2019" name="Int. J. Syst. Evol. Microbiol.">
        <title>The Global Catalogue of Microorganisms (GCM) 10K type strain sequencing project: providing services to taxonomists for standard genome sequencing and annotation.</title>
        <authorList>
            <consortium name="The Broad Institute Genomics Platform"/>
            <consortium name="The Broad Institute Genome Sequencing Center for Infectious Disease"/>
            <person name="Wu L."/>
            <person name="Ma J."/>
        </authorList>
    </citation>
    <scope>NUCLEOTIDE SEQUENCE [LARGE SCALE GENOMIC DNA]</scope>
    <source>
        <strain evidence="12 13">JCM 16231</strain>
    </source>
</reference>
<evidence type="ECO:0000256" key="2">
    <source>
        <dbReference type="ARBA" id="ARBA00022617"/>
    </source>
</evidence>
<evidence type="ECO:0000259" key="11">
    <source>
        <dbReference type="PROSITE" id="PS50873"/>
    </source>
</evidence>
<dbReference type="InterPro" id="IPR019794">
    <property type="entry name" value="Peroxidases_AS"/>
</dbReference>
<feature type="site" description="Transition state stabilizer" evidence="8">
    <location>
        <position position="110"/>
    </location>
</feature>
<evidence type="ECO:0000256" key="5">
    <source>
        <dbReference type="ARBA" id="ARBA00023004"/>
    </source>
</evidence>
<dbReference type="Gene3D" id="1.10.420.10">
    <property type="entry name" value="Peroxidase, domain 2"/>
    <property type="match status" value="2"/>
</dbReference>
<evidence type="ECO:0000256" key="4">
    <source>
        <dbReference type="ARBA" id="ARBA00023002"/>
    </source>
</evidence>
<evidence type="ECO:0000256" key="9">
    <source>
        <dbReference type="RuleBase" id="RU003451"/>
    </source>
</evidence>
<keyword evidence="4 8" id="KW-0560">Oxidoreductase</keyword>
<dbReference type="InterPro" id="IPR002016">
    <property type="entry name" value="Haem_peroxidase"/>
</dbReference>
<dbReference type="Proteomes" id="UP001500185">
    <property type="component" value="Unassembled WGS sequence"/>
</dbReference>
<dbReference type="PANTHER" id="PTHR30555:SF0">
    <property type="entry name" value="CATALASE-PEROXIDASE"/>
    <property type="match status" value="1"/>
</dbReference>
<keyword evidence="6 8" id="KW-0376">Hydrogen peroxide</keyword>
<dbReference type="CDD" id="cd08200">
    <property type="entry name" value="catalase_peroxidase_2"/>
    <property type="match status" value="1"/>
</dbReference>
<evidence type="ECO:0000256" key="6">
    <source>
        <dbReference type="ARBA" id="ARBA00023324"/>
    </source>
</evidence>
<dbReference type="PRINTS" id="PR00458">
    <property type="entry name" value="PEROXIDASE"/>
</dbReference>
<name>A0ABN1K1X3_9FLAO</name>
<dbReference type="PRINTS" id="PR00460">
    <property type="entry name" value="BPEROXIDASE"/>
</dbReference>
<dbReference type="EMBL" id="BAAAGG010000004">
    <property type="protein sequence ID" value="GAA0752397.1"/>
    <property type="molecule type" value="Genomic_DNA"/>
</dbReference>
<feature type="region of interest" description="Disordered" evidence="10">
    <location>
        <begin position="1"/>
        <end position="22"/>
    </location>
</feature>
<dbReference type="EC" id="1.11.1.21" evidence="8 9"/>
<feature type="region of interest" description="Disordered" evidence="10">
    <location>
        <begin position="358"/>
        <end position="381"/>
    </location>
</feature>
<protein>
    <recommendedName>
        <fullName evidence="8 9">Catalase-peroxidase</fullName>
        <shortName evidence="8">CP</shortName>
        <ecNumber evidence="8 9">1.11.1.21</ecNumber>
    </recommendedName>
    <alternativeName>
        <fullName evidence="8">Peroxidase/catalase</fullName>
    </alternativeName>
</protein>
<evidence type="ECO:0000256" key="1">
    <source>
        <dbReference type="ARBA" id="ARBA00022559"/>
    </source>
</evidence>
<keyword evidence="2 8" id="KW-0349">Heme</keyword>
<keyword evidence="1 8" id="KW-0575">Peroxidase</keyword>
<feature type="active site" description="Proton acceptor" evidence="8">
    <location>
        <position position="114"/>
    </location>
</feature>
<comment type="subunit">
    <text evidence="8">Homodimer or homotetramer.</text>
</comment>
<feature type="binding site" description="axial binding residue" evidence="8">
    <location>
        <position position="277"/>
    </location>
    <ligand>
        <name>heme b</name>
        <dbReference type="ChEBI" id="CHEBI:60344"/>
    </ligand>
    <ligandPart>
        <name>Fe</name>
        <dbReference type="ChEBI" id="CHEBI:18248"/>
    </ligandPart>
</feature>
<dbReference type="Pfam" id="PF00141">
    <property type="entry name" value="peroxidase"/>
    <property type="match status" value="2"/>
</dbReference>
<dbReference type="CDD" id="cd00649">
    <property type="entry name" value="catalase_peroxidase_1"/>
    <property type="match status" value="1"/>
</dbReference>
<sequence>MEDMKNNADNKSKAGDVNSSSASCPFLDGDMKGAAGSGKDNKDWWPNSLNLNILRQNSAMANPMDEDFNYQEEFKTLDLAAVKKNLEELMTTSQDWWPADYGHYGPFFIRMAWHAAGTYRIQDGRGGAGSGSQRFAPLNSWPDNANLDKARLLLWPIKQKYGRKLSWADLIVLTGNVAHESMGLKMQGFGGGREDIWQTEEDVYWGAEKEWLDNQSRYSEGELENPLAASHMGLIYVNPEGPNGNPDPLGAAHNIRVTFGRMAMNDYETVALTAGGHTFGKTHGAANDAEYLEAEPAGAPIEMQSMGWKNNYKSGKGEHTITSGLEGAWTDTPTKWSHTYFKNLFEYDWELTKSPGGAHQWKPKDNAGAGTVPDAHNPNKKHAPFMLTTDIALKEDPAYEKISRHFYENPEEFADAYSKAWYKLMHRDMGPIERYLGPDVPKKQFNWQDPVPAVDHELINDKDIENLKSKILDSDVSISELVSVAWASASTYRDSDKRGGANGAHIRLNPQRNWEANNPDQLMKVLGVLDRVQTDFNSAQKSNKKVSLADLIVLGGNAAVEKAAEKAGHELHIPFYPGRTDALEEQIEVDSFDALEPRADGFRNYTKGYKKVTDEELLIDKANLLTLTAPEMTVLLGGMRALNTNYDHSNYGVFTDQPEVLTNDYFINLLDLGTTWKSINDEQTLFEGSDRKTGEKKWTGTRADLIFGSNSELRALAEVYGSLDSNKKFVKDFAKAWNKVMNLDRFDLD</sequence>
<evidence type="ECO:0000256" key="10">
    <source>
        <dbReference type="SAM" id="MobiDB-lite"/>
    </source>
</evidence>
<keyword evidence="5 8" id="KW-0408">Iron</keyword>
<evidence type="ECO:0000256" key="8">
    <source>
        <dbReference type="HAMAP-Rule" id="MF_01961"/>
    </source>
</evidence>
<gene>
    <name evidence="12" type="primary">katG_1</name>
    <name evidence="8" type="synonym">katG</name>
    <name evidence="12" type="ORF">GCM10009433_03360</name>
</gene>
<dbReference type="NCBIfam" id="TIGR00198">
    <property type="entry name" value="cat_per_HPI"/>
    <property type="match status" value="1"/>
</dbReference>
<feature type="cross-link" description="Tryptophyl-tyrosyl-methioninium (Tyr-Met) (with Trp-113)" evidence="8">
    <location>
        <begin position="236"/>
        <end position="262"/>
    </location>
</feature>
<comment type="function">
    <text evidence="8">Bifunctional enzyme with both catalase and broad-spectrum peroxidase activity.</text>
</comment>
<evidence type="ECO:0000256" key="3">
    <source>
        <dbReference type="ARBA" id="ARBA00022723"/>
    </source>
</evidence>
<accession>A0ABN1K1X3</accession>
<dbReference type="Gene3D" id="1.10.520.10">
    <property type="match status" value="2"/>
</dbReference>
<feature type="compositionally biased region" description="Basic and acidic residues" evidence="10">
    <location>
        <begin position="1"/>
        <end position="14"/>
    </location>
</feature>
<dbReference type="PROSITE" id="PS00436">
    <property type="entry name" value="PEROXIDASE_2"/>
    <property type="match status" value="1"/>
</dbReference>
<comment type="PTM">
    <text evidence="8">Formation of the three residue Trp-Tyr-Met cross-link is important for the catalase, but not the peroxidase activity of the enzyme.</text>
</comment>
<evidence type="ECO:0000313" key="13">
    <source>
        <dbReference type="Proteomes" id="UP001500185"/>
    </source>
</evidence>
<comment type="similarity">
    <text evidence="8 9">Belongs to the peroxidase family. Peroxidase/catalase subfamily.</text>
</comment>
<dbReference type="SUPFAM" id="SSF48113">
    <property type="entry name" value="Heme-dependent peroxidases"/>
    <property type="match status" value="2"/>
</dbReference>
<organism evidence="12 13">
    <name type="scientific">Psychroflexus lacisalsi</name>
    <dbReference type="NCBI Taxonomy" id="503928"/>
    <lineage>
        <taxon>Bacteria</taxon>
        <taxon>Pseudomonadati</taxon>
        <taxon>Bacteroidota</taxon>
        <taxon>Flavobacteriia</taxon>
        <taxon>Flavobacteriales</taxon>
        <taxon>Flavobacteriaceae</taxon>
        <taxon>Psychroflexus</taxon>
    </lineage>
</organism>
<keyword evidence="13" id="KW-1185">Reference proteome</keyword>
<comment type="cofactor">
    <cofactor evidence="8">
        <name>heme b</name>
        <dbReference type="ChEBI" id="CHEBI:60344"/>
    </cofactor>
    <text evidence="8">Binds 1 heme b (iron(II)-protoporphyrin IX) group per dimer.</text>
</comment>
<proteinExistence type="inferred from homology"/>
<dbReference type="InterPro" id="IPR000763">
    <property type="entry name" value="Catalase_peroxidase"/>
</dbReference>
<dbReference type="HAMAP" id="MF_01961">
    <property type="entry name" value="Catal_peroxid"/>
    <property type="match status" value="1"/>
</dbReference>
<keyword evidence="3 8" id="KW-0479">Metal-binding</keyword>
<evidence type="ECO:0000313" key="12">
    <source>
        <dbReference type="EMBL" id="GAA0752397.1"/>
    </source>
</evidence>